<protein>
    <submittedName>
        <fullName evidence="1">Uncharacterized protein</fullName>
    </submittedName>
</protein>
<gene>
    <name evidence="1" type="ORF">S12H4_49309</name>
</gene>
<feature type="non-terminal residue" evidence="1">
    <location>
        <position position="1"/>
    </location>
</feature>
<accession>X1U0U5</accession>
<name>X1U0U5_9ZZZZ</name>
<organism evidence="1">
    <name type="scientific">marine sediment metagenome</name>
    <dbReference type="NCBI Taxonomy" id="412755"/>
    <lineage>
        <taxon>unclassified sequences</taxon>
        <taxon>metagenomes</taxon>
        <taxon>ecological metagenomes</taxon>
    </lineage>
</organism>
<reference evidence="1" key="1">
    <citation type="journal article" date="2014" name="Front. Microbiol.">
        <title>High frequency of phylogenetically diverse reductive dehalogenase-homologous genes in deep subseafloor sedimentary metagenomes.</title>
        <authorList>
            <person name="Kawai M."/>
            <person name="Futagami T."/>
            <person name="Toyoda A."/>
            <person name="Takaki Y."/>
            <person name="Nishi S."/>
            <person name="Hori S."/>
            <person name="Arai W."/>
            <person name="Tsubouchi T."/>
            <person name="Morono Y."/>
            <person name="Uchiyama I."/>
            <person name="Ito T."/>
            <person name="Fujiyama A."/>
            <person name="Inagaki F."/>
            <person name="Takami H."/>
        </authorList>
    </citation>
    <scope>NUCLEOTIDE SEQUENCE</scope>
    <source>
        <strain evidence="1">Expedition CK06-06</strain>
    </source>
</reference>
<proteinExistence type="predicted"/>
<dbReference type="AlphaFoldDB" id="X1U0U5"/>
<dbReference type="EMBL" id="BARW01030918">
    <property type="protein sequence ID" value="GAJ11124.1"/>
    <property type="molecule type" value="Genomic_DNA"/>
</dbReference>
<sequence>DILSWVLKPAFGFTYCSFGDKGDDVIKQLRNNCPASLGTYAEKIIKLIEDAQDVWLVELIKMRDEVTHYSRLEGFNCFMEDPYMGGGIATIHYPTMPNKQSVLEYCQNVWGLLLSFCEDFLKFTVEAAKIPR</sequence>
<comment type="caution">
    <text evidence="1">The sequence shown here is derived from an EMBL/GenBank/DDBJ whole genome shotgun (WGS) entry which is preliminary data.</text>
</comment>
<evidence type="ECO:0000313" key="1">
    <source>
        <dbReference type="EMBL" id="GAJ11124.1"/>
    </source>
</evidence>